<dbReference type="GO" id="GO:0043024">
    <property type="term" value="F:ribosomal small subunit binding"/>
    <property type="evidence" value="ECO:0007669"/>
    <property type="project" value="InterPro"/>
</dbReference>
<comment type="subcellular location">
    <subcellularLocation>
        <location evidence="1">Mitochondrion</location>
    </subcellularLocation>
</comment>
<keyword evidence="8" id="KW-0689">Ribosomal protein</keyword>
<keyword evidence="4" id="KW-0677">Repeat</keyword>
<keyword evidence="3" id="KW-0699">rRNA-binding</keyword>
<dbReference type="InterPro" id="IPR011990">
    <property type="entry name" value="TPR-like_helical_dom_sf"/>
</dbReference>
<dbReference type="InterPro" id="IPR037387">
    <property type="entry name" value="PTCD3"/>
</dbReference>
<dbReference type="GO" id="GO:1990904">
    <property type="term" value="C:ribonucleoprotein complex"/>
    <property type="evidence" value="ECO:0007669"/>
    <property type="project" value="UniProtKB-KW"/>
</dbReference>
<keyword evidence="10" id="KW-0687">Ribonucleoprotein</keyword>
<accession>A0A0K8R9M4</accession>
<dbReference type="Pfam" id="PF13812">
    <property type="entry name" value="PPR_3"/>
    <property type="match status" value="1"/>
</dbReference>
<evidence type="ECO:0000256" key="10">
    <source>
        <dbReference type="ARBA" id="ARBA00023274"/>
    </source>
</evidence>
<keyword evidence="7" id="KW-0809">Transit peptide</keyword>
<keyword evidence="9" id="KW-0496">Mitochondrion</keyword>
<evidence type="ECO:0000256" key="2">
    <source>
        <dbReference type="ARBA" id="ARBA00008551"/>
    </source>
</evidence>
<proteinExistence type="evidence at transcript level"/>
<evidence type="ECO:0000256" key="3">
    <source>
        <dbReference type="ARBA" id="ARBA00022730"/>
    </source>
</evidence>
<sequence>MAARSVLACREYVYNKKLLFATHACIRSLSAQPAAGTPPAETAGFGDRDTIIIPKRIRRGPTDILKALASTVKQDYTAPHYKYHDDPFFIPASNVAKRTYALAKESGRKAAKYFLDKYPNSFFHNPAEPNIEAFNAKPKYTAESDVVETDLTKCVDAADVDSAIVVYHNLKAKGVQVSQESLQSLLELLCFYNCKQPLDEDLTEERWHRQMAPRETRKSWKDGGLAEQVFDSLENKDSRAYAAVIQGMAKHFQVDKAYELFKEMQSKGLTPSIEVYNGLLSLVPFLREGYDNRWDLANELMRGIENDGLKPNISTMNNVLEIISRFGASPSARKYALQTFSEMKHIGVEPSLASYYYLLVIFCKTRGAPSTILHNIMKELENKTFEIRDPKDVFFFVSAMDVCHSHLLDKELAYKVHTLLNFGENYNLIGDSFKESIYYQHFFKLLCSTENIDTFFDIYNKYVPNIYTPEPSVICEIIEAVDLSGAVEYLPQLWSDIILFGHYERENVVKAVLEVMAKRKQEPKLQAQFAVIAADINERCDGDPETRRTRPIQWTGQMFGKMISVFLNAERLQDAWQIMQKLDKEQHRILGYPEQECLKKFCQACLDNSDETKALFCARYAADIGLTDVGEHLRQGENIKKLSENAKQKLTELLNSSALNSSETYSGLGYC</sequence>
<dbReference type="AlphaFoldDB" id="A0A0K8R9M4"/>
<evidence type="ECO:0000256" key="5">
    <source>
        <dbReference type="ARBA" id="ARBA00022845"/>
    </source>
</evidence>
<evidence type="ECO:0000256" key="11">
    <source>
        <dbReference type="ARBA" id="ARBA00035134"/>
    </source>
</evidence>
<dbReference type="GO" id="GO:0019843">
    <property type="term" value="F:rRNA binding"/>
    <property type="evidence" value="ECO:0007669"/>
    <property type="project" value="UniProtKB-KW"/>
</dbReference>
<evidence type="ECO:0000256" key="9">
    <source>
        <dbReference type="ARBA" id="ARBA00023128"/>
    </source>
</evidence>
<evidence type="ECO:0000256" key="1">
    <source>
        <dbReference type="ARBA" id="ARBA00004173"/>
    </source>
</evidence>
<dbReference type="PANTHER" id="PTHR16276:SF1">
    <property type="entry name" value="SMALL RIBOSOMAL SUBUNIT PROTEIN MS39"/>
    <property type="match status" value="1"/>
</dbReference>
<dbReference type="Gene3D" id="1.25.40.10">
    <property type="entry name" value="Tetratricopeptide repeat domain"/>
    <property type="match status" value="1"/>
</dbReference>
<organism evidence="13">
    <name type="scientific">Ixodes ricinus</name>
    <name type="common">Common tick</name>
    <name type="synonym">Acarus ricinus</name>
    <dbReference type="NCBI Taxonomy" id="34613"/>
    <lineage>
        <taxon>Eukaryota</taxon>
        <taxon>Metazoa</taxon>
        <taxon>Ecdysozoa</taxon>
        <taxon>Arthropoda</taxon>
        <taxon>Chelicerata</taxon>
        <taxon>Arachnida</taxon>
        <taxon>Acari</taxon>
        <taxon>Parasitiformes</taxon>
        <taxon>Ixodida</taxon>
        <taxon>Ixodoidea</taxon>
        <taxon>Ixodidae</taxon>
        <taxon>Ixodinae</taxon>
        <taxon>Ixodes</taxon>
    </lineage>
</organism>
<feature type="repeat" description="PPR" evidence="12">
    <location>
        <begin position="237"/>
        <end position="271"/>
    </location>
</feature>
<dbReference type="GO" id="GO:0006417">
    <property type="term" value="P:regulation of translation"/>
    <property type="evidence" value="ECO:0007669"/>
    <property type="project" value="UniProtKB-KW"/>
</dbReference>
<evidence type="ECO:0000313" key="13">
    <source>
        <dbReference type="EMBL" id="JAA67573.1"/>
    </source>
</evidence>
<dbReference type="InterPro" id="IPR055063">
    <property type="entry name" value="Rib_mS39_PPR"/>
</dbReference>
<comment type="similarity">
    <text evidence="2">Belongs to the mitochondrion-specific ribosomal protein mS39 family.</text>
</comment>
<dbReference type="PANTHER" id="PTHR16276">
    <property type="entry name" value="PENTATRICOPEPTIDE REPEAT DOMAIN-CONTAINING PROTEIN 3"/>
    <property type="match status" value="1"/>
</dbReference>
<dbReference type="NCBIfam" id="TIGR00756">
    <property type="entry name" value="PPR"/>
    <property type="match status" value="1"/>
</dbReference>
<dbReference type="GO" id="GO:0032543">
    <property type="term" value="P:mitochondrial translation"/>
    <property type="evidence" value="ECO:0007669"/>
    <property type="project" value="InterPro"/>
</dbReference>
<evidence type="ECO:0000256" key="6">
    <source>
        <dbReference type="ARBA" id="ARBA00022884"/>
    </source>
</evidence>
<dbReference type="GO" id="GO:0005840">
    <property type="term" value="C:ribosome"/>
    <property type="evidence" value="ECO:0007669"/>
    <property type="project" value="UniProtKB-KW"/>
</dbReference>
<evidence type="ECO:0000256" key="4">
    <source>
        <dbReference type="ARBA" id="ARBA00022737"/>
    </source>
</evidence>
<keyword evidence="6" id="KW-0694">RNA-binding</keyword>
<reference evidence="13" key="1">
    <citation type="submission" date="2012-12" db="EMBL/GenBank/DDBJ databases">
        <title>Identification and characterization of a phenylalanine ammonia-lyase gene family in Isatis indigotica Fort.</title>
        <authorList>
            <person name="Liu Q."/>
            <person name="Chen J."/>
            <person name="Zhou X."/>
            <person name="Di P."/>
            <person name="Xiao Y."/>
            <person name="Xuan H."/>
            <person name="Zhang L."/>
            <person name="Chen W."/>
        </authorList>
    </citation>
    <scope>NUCLEOTIDE SEQUENCE</scope>
    <source>
        <tissue evidence="13">Salivary gland</tissue>
    </source>
</reference>
<name>A0A0K8R9M4_IXORI</name>
<dbReference type="EMBL" id="GADI01006235">
    <property type="protein sequence ID" value="JAA67573.1"/>
    <property type="molecule type" value="mRNA"/>
</dbReference>
<evidence type="ECO:0000256" key="8">
    <source>
        <dbReference type="ARBA" id="ARBA00022980"/>
    </source>
</evidence>
<dbReference type="Pfam" id="PF22330">
    <property type="entry name" value="Rib_mS39_PPR"/>
    <property type="match status" value="1"/>
</dbReference>
<evidence type="ECO:0000256" key="12">
    <source>
        <dbReference type="PROSITE-ProRule" id="PRU00708"/>
    </source>
</evidence>
<keyword evidence="5" id="KW-0810">Translation regulation</keyword>
<dbReference type="PROSITE" id="PS51375">
    <property type="entry name" value="PPR"/>
    <property type="match status" value="1"/>
</dbReference>
<evidence type="ECO:0000256" key="7">
    <source>
        <dbReference type="ARBA" id="ARBA00022946"/>
    </source>
</evidence>
<dbReference type="GO" id="GO:0005739">
    <property type="term" value="C:mitochondrion"/>
    <property type="evidence" value="ECO:0007669"/>
    <property type="project" value="UniProtKB-SubCell"/>
</dbReference>
<dbReference type="InterPro" id="IPR002885">
    <property type="entry name" value="PPR_rpt"/>
</dbReference>
<protein>
    <recommendedName>
        <fullName evidence="11">Small ribosomal subunit protein mS39</fullName>
    </recommendedName>
</protein>